<evidence type="ECO:0000256" key="16">
    <source>
        <dbReference type="ARBA" id="ARBA00023136"/>
    </source>
</evidence>
<dbReference type="PANTHER" id="PTHR46552">
    <property type="entry name" value="NADH-UBIQUINONE OXIDOREDUCTASE CHAIN 2"/>
    <property type="match status" value="1"/>
</dbReference>
<evidence type="ECO:0000256" key="9">
    <source>
        <dbReference type="ARBA" id="ARBA00022792"/>
    </source>
</evidence>
<evidence type="ECO:0000256" key="7">
    <source>
        <dbReference type="ARBA" id="ARBA00022660"/>
    </source>
</evidence>
<feature type="domain" description="NADH:quinone oxidoreductase/Mrp antiporter transmembrane" evidence="19">
    <location>
        <begin position="24"/>
        <end position="279"/>
    </location>
</feature>
<dbReference type="GeneID" id="38281341"/>
<evidence type="ECO:0000256" key="6">
    <source>
        <dbReference type="ARBA" id="ARBA00022448"/>
    </source>
</evidence>
<comment type="function">
    <text evidence="18">Core subunit of the mitochondrial membrane respiratory chain NADH dehydrogenase (Complex I) which catalyzes electron transfer from NADH through the respiratory chain, using ubiquinone as an electron acceptor. Essential for the catalytic activity and assembly of complex I.</text>
</comment>
<proteinExistence type="inferred from homology"/>
<evidence type="ECO:0000256" key="14">
    <source>
        <dbReference type="ARBA" id="ARBA00023075"/>
    </source>
</evidence>
<comment type="function">
    <text evidence="1">Core subunit of the mitochondrial membrane respiratory chain NADH dehydrogenase (Complex I) that is believed to belong to the minimal assembly required for catalysis. Complex I functions in the transfer of electrons from NADH to the respiratory chain. The immediate electron acceptor for the enzyme is believed to be ubiquinone.</text>
</comment>
<name>A0A384XAS6_9HEXA</name>
<keyword evidence="16" id="KW-0472">Membrane</keyword>
<keyword evidence="11 18" id="KW-0249">Electron transport</keyword>
<dbReference type="AlphaFoldDB" id="A0A384XAS6"/>
<evidence type="ECO:0000313" key="20">
    <source>
        <dbReference type="EMBL" id="ATP01399.1"/>
    </source>
</evidence>
<dbReference type="PRINTS" id="PR01436">
    <property type="entry name" value="NADHDHGNASE2"/>
</dbReference>
<accession>A0A384XAS6</accession>
<reference evidence="20" key="1">
    <citation type="submission" date="2017-02" db="EMBL/GenBank/DDBJ databases">
        <title>The complete mitochondrial genome of Bourletiella arvalis (Hexapoda; Collembola).</title>
        <authorList>
            <person name="Leo C."/>
            <person name="Frati F."/>
            <person name="Carapelli A."/>
        </authorList>
    </citation>
    <scope>NUCLEOTIDE SEQUENCE</scope>
</reference>
<evidence type="ECO:0000256" key="8">
    <source>
        <dbReference type="ARBA" id="ARBA00022692"/>
    </source>
</evidence>
<comment type="subcellular location">
    <subcellularLocation>
        <location evidence="2 18">Mitochondrion inner membrane</location>
        <topology evidence="2 18">Multi-pass membrane protein</topology>
    </subcellularLocation>
</comment>
<sequence length="329" mass="37423">MFLKGSNVTFMFIMFFSTIMVISSSSWLNAWISLEVNMMSIIPILINKQTFEATSSSIKYFLVQAMASMFLIVMMLIMYNSSAINMMNINNEIILMGLAMKSGIPPFHFWLPQVIESMEVTQMFIVLSWQKIAPFSLMSYSLSMVILAVISSSAAVGAVGGYNQNSIKKILVYSSMTHGAWMMTAMLMKSGLWMIYFAIYNLSLYIMCLIMDKMNIKNISETSNSFMPIKNKMILMSNMLSMSGLPPFLGFAAKFLVIKMSVIYSMLVMVSILLMMSFLSVFYYLKICFSSFMLNEKQIFKMSKKSNSSMLLYMITISNMIIPTMVYLV</sequence>
<evidence type="ECO:0000256" key="1">
    <source>
        <dbReference type="ARBA" id="ARBA00003257"/>
    </source>
</evidence>
<dbReference type="EMBL" id="KY618680">
    <property type="protein sequence ID" value="ATP01399.1"/>
    <property type="molecule type" value="Genomic_DNA"/>
</dbReference>
<evidence type="ECO:0000256" key="3">
    <source>
        <dbReference type="ARBA" id="ARBA00007012"/>
    </source>
</evidence>
<keyword evidence="7 18" id="KW-0679">Respiratory chain</keyword>
<dbReference type="EC" id="7.1.1.2" evidence="4 18"/>
<comment type="catalytic activity">
    <reaction evidence="17 18">
        <text>a ubiquinone + NADH + 5 H(+)(in) = a ubiquinol + NAD(+) + 4 H(+)(out)</text>
        <dbReference type="Rhea" id="RHEA:29091"/>
        <dbReference type="Rhea" id="RHEA-COMP:9565"/>
        <dbReference type="Rhea" id="RHEA-COMP:9566"/>
        <dbReference type="ChEBI" id="CHEBI:15378"/>
        <dbReference type="ChEBI" id="CHEBI:16389"/>
        <dbReference type="ChEBI" id="CHEBI:17976"/>
        <dbReference type="ChEBI" id="CHEBI:57540"/>
        <dbReference type="ChEBI" id="CHEBI:57945"/>
        <dbReference type="EC" id="7.1.1.2"/>
    </reaction>
</comment>
<keyword evidence="15 18" id="KW-0496">Mitochondrion</keyword>
<dbReference type="Pfam" id="PF00361">
    <property type="entry name" value="Proton_antipo_M"/>
    <property type="match status" value="1"/>
</dbReference>
<evidence type="ECO:0000259" key="19">
    <source>
        <dbReference type="Pfam" id="PF00361"/>
    </source>
</evidence>
<dbReference type="InterPro" id="IPR001750">
    <property type="entry name" value="ND/Mrp_TM"/>
</dbReference>
<keyword evidence="9 18" id="KW-0999">Mitochondrion inner membrane</keyword>
<dbReference type="GO" id="GO:0008137">
    <property type="term" value="F:NADH dehydrogenase (ubiquinone) activity"/>
    <property type="evidence" value="ECO:0007669"/>
    <property type="project" value="UniProtKB-EC"/>
</dbReference>
<keyword evidence="14 18" id="KW-0830">Ubiquinone</keyword>
<dbReference type="GO" id="GO:0005743">
    <property type="term" value="C:mitochondrial inner membrane"/>
    <property type="evidence" value="ECO:0007669"/>
    <property type="project" value="UniProtKB-SubCell"/>
</dbReference>
<gene>
    <name evidence="20" type="primary">ND2</name>
</gene>
<dbReference type="CTD" id="4536"/>
<evidence type="ECO:0000256" key="17">
    <source>
        <dbReference type="ARBA" id="ARBA00049551"/>
    </source>
</evidence>
<protein>
    <recommendedName>
        <fullName evidence="5 18">NADH-ubiquinone oxidoreductase chain 2</fullName>
        <ecNumber evidence="4 18">7.1.1.2</ecNumber>
    </recommendedName>
</protein>
<comment type="similarity">
    <text evidence="3 18">Belongs to the complex I subunit 2 family.</text>
</comment>
<evidence type="ECO:0000256" key="13">
    <source>
        <dbReference type="ARBA" id="ARBA00023027"/>
    </source>
</evidence>
<keyword evidence="8" id="KW-0812">Transmembrane</keyword>
<evidence type="ECO:0000256" key="5">
    <source>
        <dbReference type="ARBA" id="ARBA00021008"/>
    </source>
</evidence>
<keyword evidence="12" id="KW-1133">Transmembrane helix</keyword>
<evidence type="ECO:0000256" key="12">
    <source>
        <dbReference type="ARBA" id="ARBA00022989"/>
    </source>
</evidence>
<evidence type="ECO:0000256" key="2">
    <source>
        <dbReference type="ARBA" id="ARBA00004448"/>
    </source>
</evidence>
<keyword evidence="13 18" id="KW-0520">NAD</keyword>
<evidence type="ECO:0000256" key="10">
    <source>
        <dbReference type="ARBA" id="ARBA00022967"/>
    </source>
</evidence>
<geneLocation type="mitochondrion" evidence="20"/>
<dbReference type="RefSeq" id="YP_009520471.1">
    <property type="nucleotide sequence ID" value="NC_039558.1"/>
</dbReference>
<evidence type="ECO:0000256" key="11">
    <source>
        <dbReference type="ARBA" id="ARBA00022982"/>
    </source>
</evidence>
<organism evidence="20">
    <name type="scientific">Bourletiella arvalis</name>
    <dbReference type="NCBI Taxonomy" id="2049373"/>
    <lineage>
        <taxon>Eukaryota</taxon>
        <taxon>Metazoa</taxon>
        <taxon>Ecdysozoa</taxon>
        <taxon>Arthropoda</taxon>
        <taxon>Hexapoda</taxon>
        <taxon>Collembola</taxon>
        <taxon>Symphypleona</taxon>
        <taxon>Bourletiellidae</taxon>
        <taxon>Bourletiella</taxon>
    </lineage>
</organism>
<evidence type="ECO:0000256" key="18">
    <source>
        <dbReference type="RuleBase" id="RU003403"/>
    </source>
</evidence>
<evidence type="ECO:0000256" key="15">
    <source>
        <dbReference type="ARBA" id="ARBA00023128"/>
    </source>
</evidence>
<dbReference type="InterPro" id="IPR050175">
    <property type="entry name" value="Complex_I_Subunit_2"/>
</dbReference>
<dbReference type="GO" id="GO:0006120">
    <property type="term" value="P:mitochondrial electron transport, NADH to ubiquinone"/>
    <property type="evidence" value="ECO:0007669"/>
    <property type="project" value="InterPro"/>
</dbReference>
<evidence type="ECO:0000256" key="4">
    <source>
        <dbReference type="ARBA" id="ARBA00012944"/>
    </source>
</evidence>
<keyword evidence="10 18" id="KW-1278">Translocase</keyword>
<dbReference type="InterPro" id="IPR003917">
    <property type="entry name" value="NADH_UbQ_OxRdtase_chain2"/>
</dbReference>
<keyword evidence="6" id="KW-0813">Transport</keyword>
<dbReference type="PANTHER" id="PTHR46552:SF1">
    <property type="entry name" value="NADH-UBIQUINONE OXIDOREDUCTASE CHAIN 2"/>
    <property type="match status" value="1"/>
</dbReference>